<proteinExistence type="inferred from homology"/>
<comment type="caution">
    <text evidence="10">The sequence shown here is derived from an EMBL/GenBank/DDBJ whole genome shotgun (WGS) entry which is preliminary data.</text>
</comment>
<name>A0A7J7D6G7_TRIWF</name>
<evidence type="ECO:0000256" key="5">
    <source>
        <dbReference type="ARBA" id="ARBA00022805"/>
    </source>
</evidence>
<evidence type="ECO:0000256" key="7">
    <source>
        <dbReference type="ARBA" id="ARBA00024013"/>
    </source>
</evidence>
<feature type="compositionally biased region" description="Basic and acidic residues" evidence="8">
    <location>
        <begin position="44"/>
        <end position="56"/>
    </location>
</feature>
<keyword evidence="6" id="KW-0472">Membrane</keyword>
<organism evidence="10 11">
    <name type="scientific">Tripterygium wilfordii</name>
    <name type="common">Thunder God vine</name>
    <dbReference type="NCBI Taxonomy" id="458696"/>
    <lineage>
        <taxon>Eukaryota</taxon>
        <taxon>Viridiplantae</taxon>
        <taxon>Streptophyta</taxon>
        <taxon>Embryophyta</taxon>
        <taxon>Tracheophyta</taxon>
        <taxon>Spermatophyta</taxon>
        <taxon>Magnoliopsida</taxon>
        <taxon>eudicotyledons</taxon>
        <taxon>Gunneridae</taxon>
        <taxon>Pentapetalae</taxon>
        <taxon>rosids</taxon>
        <taxon>fabids</taxon>
        <taxon>Celastrales</taxon>
        <taxon>Celastraceae</taxon>
        <taxon>Tripterygium</taxon>
    </lineage>
</organism>
<dbReference type="Gene3D" id="3.10.20.310">
    <property type="entry name" value="membrane protein fhac"/>
    <property type="match status" value="1"/>
</dbReference>
<evidence type="ECO:0000256" key="6">
    <source>
        <dbReference type="ARBA" id="ARBA00023136"/>
    </source>
</evidence>
<keyword evidence="4" id="KW-0812">Transmembrane</keyword>
<dbReference type="PANTHER" id="PTHR12815:SF18">
    <property type="entry name" value="SORTING AND ASSEMBLY MACHINERY COMPONENT 50 HOMOLOG"/>
    <property type="match status" value="1"/>
</dbReference>
<dbReference type="FunFam" id="3.10.20.310:FF:000016">
    <property type="entry name" value="Outer membrane OMP85 family protein"/>
    <property type="match status" value="1"/>
</dbReference>
<keyword evidence="3" id="KW-1134">Transmembrane beta strand</keyword>
<feature type="compositionally biased region" description="Acidic residues" evidence="8">
    <location>
        <begin position="16"/>
        <end position="43"/>
    </location>
</feature>
<gene>
    <name evidence="10" type="ORF">HS088_TW10G00963</name>
</gene>
<dbReference type="Gene3D" id="2.40.160.50">
    <property type="entry name" value="membrane protein fhac: a member of the omp85/tpsb transporter family"/>
    <property type="match status" value="1"/>
</dbReference>
<dbReference type="Proteomes" id="UP000593562">
    <property type="component" value="Unassembled WGS sequence"/>
</dbReference>
<dbReference type="EMBL" id="JAAARO010000010">
    <property type="protein sequence ID" value="KAF5741955.1"/>
    <property type="molecule type" value="Genomic_DNA"/>
</dbReference>
<dbReference type="InterPro" id="IPR039910">
    <property type="entry name" value="D15-like"/>
</dbReference>
<dbReference type="GO" id="GO:0005741">
    <property type="term" value="C:mitochondrial outer membrane"/>
    <property type="evidence" value="ECO:0007669"/>
    <property type="project" value="UniProtKB-SubCell"/>
</dbReference>
<dbReference type="AlphaFoldDB" id="A0A7J7D6G7"/>
<keyword evidence="5" id="KW-1002">Plastid outer membrane</keyword>
<protein>
    <submittedName>
        <fullName evidence="10">Sorting and assembly machinery component 50</fullName>
    </submittedName>
</protein>
<comment type="subcellular location">
    <subcellularLocation>
        <location evidence="1">Mitochondrion outer membrane</location>
        <topology evidence="1">Multi-pass membrane protein</topology>
    </subcellularLocation>
    <subcellularLocation>
        <location evidence="7">Plastid</location>
        <location evidence="7">Chloroplast outer membrane</location>
    </subcellularLocation>
</comment>
<dbReference type="InParanoid" id="A0A7J7D6G7"/>
<evidence type="ECO:0000313" key="10">
    <source>
        <dbReference type="EMBL" id="KAF5741955.1"/>
    </source>
</evidence>
<dbReference type="Pfam" id="PF01103">
    <property type="entry name" value="Omp85"/>
    <property type="match status" value="1"/>
</dbReference>
<sequence>MAKPDRISPSPRGEREPEEETGIVGNNEDDDEDYDDEEEEEEPEPPKSRTRESQARVDRFKLENLARRMQSETVPLRVHDVVIRGNTKTKDFLIEAETAPLRDVNTMQDLLNAASIVNFRLQALEVFDSVKITLDSGPPELPGTSNVIVEVVETQSPLTGEFGAYSKGEAKSSTFEGSLKYKNLFGYGDLWDGSLAYGFDHSAEVSAGVYLPRFKGLVTPVTARLSLLTQDRLRFCSYKERLMGVSLGLFSTKYHDLMYNLSWRTLTDPSQMASRSVRMQLGHSLLSSLKYTFKIDRRNSSLRPTQGYAFVSTTQLGGLAPDTRSLRFLRQEFDFHYAVPLGFYRAAINFGISGGVVFPWGMGFLDMPSPLPERFFLGGNLSPVCTLGGPSAFWGFRTRGLGPTELRRQNRSSQNGENANIEVDYLGGDLAVTAFADLSFDLPLRWCREKGIHGHIFCAAGNVAKLTENAHGSFSFQKFADSFRSSTGVGLVVPTSLFRMELNYCYILKKLDLDRGKCGFRVSFSTSL</sequence>
<evidence type="ECO:0000313" key="11">
    <source>
        <dbReference type="Proteomes" id="UP000593562"/>
    </source>
</evidence>
<evidence type="ECO:0000259" key="9">
    <source>
        <dbReference type="Pfam" id="PF01103"/>
    </source>
</evidence>
<dbReference type="FunCoup" id="A0A7J7D6G7">
    <property type="interactions" value="4872"/>
</dbReference>
<evidence type="ECO:0000256" key="4">
    <source>
        <dbReference type="ARBA" id="ARBA00022692"/>
    </source>
</evidence>
<reference evidence="10 11" key="1">
    <citation type="journal article" date="2020" name="Nat. Commun.">
        <title>Genome of Tripterygium wilfordii and identification of cytochrome P450 involved in triptolide biosynthesis.</title>
        <authorList>
            <person name="Tu L."/>
            <person name="Su P."/>
            <person name="Zhang Z."/>
            <person name="Gao L."/>
            <person name="Wang J."/>
            <person name="Hu T."/>
            <person name="Zhou J."/>
            <person name="Zhang Y."/>
            <person name="Zhao Y."/>
            <person name="Liu Y."/>
            <person name="Song Y."/>
            <person name="Tong Y."/>
            <person name="Lu Y."/>
            <person name="Yang J."/>
            <person name="Xu C."/>
            <person name="Jia M."/>
            <person name="Peters R.J."/>
            <person name="Huang L."/>
            <person name="Gao W."/>
        </authorList>
    </citation>
    <scope>NUCLEOTIDE SEQUENCE [LARGE SCALE GENOMIC DNA]</scope>
    <source>
        <strain evidence="11">cv. XIE 37</strain>
        <tissue evidence="10">Leaf</tissue>
    </source>
</reference>
<evidence type="ECO:0000256" key="2">
    <source>
        <dbReference type="ARBA" id="ARBA00010913"/>
    </source>
</evidence>
<dbReference type="FunFam" id="2.40.160.50:FF:000005">
    <property type="entry name" value="Outer membrane OMP85 family protein"/>
    <property type="match status" value="1"/>
</dbReference>
<keyword evidence="11" id="KW-1185">Reference proteome</keyword>
<evidence type="ECO:0000256" key="3">
    <source>
        <dbReference type="ARBA" id="ARBA00022452"/>
    </source>
</evidence>
<evidence type="ECO:0000256" key="1">
    <source>
        <dbReference type="ARBA" id="ARBA00004374"/>
    </source>
</evidence>
<dbReference type="OrthoDB" id="1724197at2759"/>
<feature type="region of interest" description="Disordered" evidence="8">
    <location>
        <begin position="1"/>
        <end position="56"/>
    </location>
</feature>
<dbReference type="GO" id="GO:0009707">
    <property type="term" value="C:chloroplast outer membrane"/>
    <property type="evidence" value="ECO:0007669"/>
    <property type="project" value="UniProtKB-SubCell"/>
</dbReference>
<feature type="domain" description="Bacterial surface antigen (D15)" evidence="9">
    <location>
        <begin position="183"/>
        <end position="526"/>
    </location>
</feature>
<comment type="similarity">
    <text evidence="2">Belongs to the SAM50/omp85 family.</text>
</comment>
<dbReference type="InterPro" id="IPR000184">
    <property type="entry name" value="Bac_surfAg_D15"/>
</dbReference>
<evidence type="ECO:0000256" key="8">
    <source>
        <dbReference type="SAM" id="MobiDB-lite"/>
    </source>
</evidence>
<dbReference type="PANTHER" id="PTHR12815">
    <property type="entry name" value="SORTING AND ASSEMBLY MACHINERY SAMM50 PROTEIN FAMILY MEMBER"/>
    <property type="match status" value="1"/>
</dbReference>
<accession>A0A7J7D6G7</accession>
<keyword evidence="5" id="KW-0934">Plastid</keyword>